<evidence type="ECO:0000313" key="1">
    <source>
        <dbReference type="EMBL" id="KAF7722466.1"/>
    </source>
</evidence>
<evidence type="ECO:0000313" key="2">
    <source>
        <dbReference type="Proteomes" id="UP000605846"/>
    </source>
</evidence>
<organism evidence="1 2">
    <name type="scientific">Apophysomyces ossiformis</name>
    <dbReference type="NCBI Taxonomy" id="679940"/>
    <lineage>
        <taxon>Eukaryota</taxon>
        <taxon>Fungi</taxon>
        <taxon>Fungi incertae sedis</taxon>
        <taxon>Mucoromycota</taxon>
        <taxon>Mucoromycotina</taxon>
        <taxon>Mucoromycetes</taxon>
        <taxon>Mucorales</taxon>
        <taxon>Mucorineae</taxon>
        <taxon>Mucoraceae</taxon>
        <taxon>Apophysomyces</taxon>
    </lineage>
</organism>
<gene>
    <name evidence="1" type="ORF">EC973_003131</name>
</gene>
<sequence length="420" mass="47863">MLLRESETRLLDVIREYFLTTPHPEWDSTVLVEAVLRESTLVDINNNKEKLTKATETVLRTLADTNTVGVQAKAAKWKKSMRNIMRSEVISKIFLHASCHMVKDVYAAATELAVVRDKRRTVESMDTAVQTPKRQRTLCSTASPEQRKHLQQSDLEGLTPTAVLERLAVQNGPHKTLDLTTTSVSKQFVPALKAACDQLPVKLEYVATETELCVLRRIAERYTMKRWECKAKLVEEMKMRGEFPKTEPKINVDAILEAVYGRIECLHEEDKPEGTSRQDIAKDASKLSKLRESIILAGVRGFREMKIAGTRYFAHTLVHYWKTIVTVPSTFGHYQDVAKVLLTLISLKRHIDLNQARFEAMLHSADLDRAMYMSRSPVHISCKEDYVEPESESEEEWVGKDYEENEEHEGQACGLVIVTC</sequence>
<keyword evidence="2" id="KW-1185">Reference proteome</keyword>
<comment type="caution">
    <text evidence="1">The sequence shown here is derived from an EMBL/GenBank/DDBJ whole genome shotgun (WGS) entry which is preliminary data.</text>
</comment>
<reference evidence="1" key="1">
    <citation type="submission" date="2020-01" db="EMBL/GenBank/DDBJ databases">
        <title>Genome Sequencing of Three Apophysomyces-Like Fungal Strains Confirms a Novel Fungal Genus in the Mucoromycota with divergent Burkholderia-like Endosymbiotic Bacteria.</title>
        <authorList>
            <person name="Stajich J.E."/>
            <person name="Macias A.M."/>
            <person name="Carter-House D."/>
            <person name="Lovett B."/>
            <person name="Kasson L.R."/>
            <person name="Berry K."/>
            <person name="Grigoriev I."/>
            <person name="Chang Y."/>
            <person name="Spatafora J."/>
            <person name="Kasson M.T."/>
        </authorList>
    </citation>
    <scope>NUCLEOTIDE SEQUENCE</scope>
    <source>
        <strain evidence="1">NRRL A-21654</strain>
    </source>
</reference>
<dbReference type="EMBL" id="JABAYA010000194">
    <property type="protein sequence ID" value="KAF7722466.1"/>
    <property type="molecule type" value="Genomic_DNA"/>
</dbReference>
<dbReference type="Proteomes" id="UP000605846">
    <property type="component" value="Unassembled WGS sequence"/>
</dbReference>
<proteinExistence type="predicted"/>
<dbReference type="AlphaFoldDB" id="A0A8H7EM70"/>
<protein>
    <submittedName>
        <fullName evidence="1">Uncharacterized protein</fullName>
    </submittedName>
</protein>
<accession>A0A8H7EM70</accession>
<name>A0A8H7EM70_9FUNG</name>